<dbReference type="EMBL" id="WVTD01000005">
    <property type="protein sequence ID" value="MYL98004.1"/>
    <property type="molecule type" value="Genomic_DNA"/>
</dbReference>
<feature type="transmembrane region" description="Helical" evidence="1">
    <location>
        <begin position="312"/>
        <end position="332"/>
    </location>
</feature>
<protein>
    <recommendedName>
        <fullName evidence="4">Glycosyltransferase RgtA/B/C/D-like domain-containing protein</fullName>
    </recommendedName>
</protein>
<feature type="transmembrane region" description="Helical" evidence="1">
    <location>
        <begin position="94"/>
        <end position="116"/>
    </location>
</feature>
<name>A0A7X4K798_9SPHN</name>
<keyword evidence="3" id="KW-1185">Reference proteome</keyword>
<sequence length="343" mass="36166">MLASLTRAQALIVIAALALLLALSLMIRPADSEGAITGDGTYSDVQLYRDVAHAVASGEGYYPAATRLHRMHGFPTRPFITVRLPTLAWIEAGLGWRATHMLLLTLLGAAALAWFSMLRPLAGQAERFGASLLVVAGGAMAASDELVVTHELWAGVLVALALAMTVRGNLSAGLASAACALAVRELAVLFVLVAGASALHKRQYRAAFCWAGLLAGYTVVLYLHWRAVAPLSLPGDALSQGWSGMRGPAAPLRDIAEVTLINLAPQPLSYCLVMLALAGFLSAPPSVARMAIPYLALVAALLAVFARPVNFYWAILATPTVMAGLAFLPRLAGDLVRGLRRRA</sequence>
<proteinExistence type="predicted"/>
<feature type="transmembrane region" description="Helical" evidence="1">
    <location>
        <begin position="290"/>
        <end position="306"/>
    </location>
</feature>
<feature type="transmembrane region" description="Helical" evidence="1">
    <location>
        <begin position="170"/>
        <end position="194"/>
    </location>
</feature>
<dbReference type="RefSeq" id="WP_160985638.1">
    <property type="nucleotide sequence ID" value="NZ_WVTD01000005.1"/>
</dbReference>
<feature type="transmembrane region" description="Helical" evidence="1">
    <location>
        <begin position="267"/>
        <end position="283"/>
    </location>
</feature>
<accession>A0A7X4K798</accession>
<evidence type="ECO:0000313" key="3">
    <source>
        <dbReference type="Proteomes" id="UP000465810"/>
    </source>
</evidence>
<keyword evidence="1" id="KW-0472">Membrane</keyword>
<feature type="transmembrane region" description="Helical" evidence="1">
    <location>
        <begin position="206"/>
        <end position="225"/>
    </location>
</feature>
<gene>
    <name evidence="2" type="ORF">GR702_09490</name>
</gene>
<dbReference type="AlphaFoldDB" id="A0A7X4K798"/>
<evidence type="ECO:0000256" key="1">
    <source>
        <dbReference type="SAM" id="Phobius"/>
    </source>
</evidence>
<comment type="caution">
    <text evidence="2">The sequence shown here is derived from an EMBL/GenBank/DDBJ whole genome shotgun (WGS) entry which is preliminary data.</text>
</comment>
<keyword evidence="1" id="KW-0812">Transmembrane</keyword>
<evidence type="ECO:0000313" key="2">
    <source>
        <dbReference type="EMBL" id="MYL98004.1"/>
    </source>
</evidence>
<dbReference type="Proteomes" id="UP000465810">
    <property type="component" value="Unassembled WGS sequence"/>
</dbReference>
<reference evidence="2 3" key="1">
    <citation type="submission" date="2019-12" db="EMBL/GenBank/DDBJ databases">
        <authorList>
            <person name="Feng G."/>
            <person name="Zhu H."/>
        </authorList>
    </citation>
    <scope>NUCLEOTIDE SEQUENCE [LARGE SCALE GENOMIC DNA]</scope>
    <source>
        <strain evidence="2 3">FGD1</strain>
    </source>
</reference>
<organism evidence="2 3">
    <name type="scientific">Novosphingobium silvae</name>
    <dbReference type="NCBI Taxonomy" id="2692619"/>
    <lineage>
        <taxon>Bacteria</taxon>
        <taxon>Pseudomonadati</taxon>
        <taxon>Pseudomonadota</taxon>
        <taxon>Alphaproteobacteria</taxon>
        <taxon>Sphingomonadales</taxon>
        <taxon>Sphingomonadaceae</taxon>
        <taxon>Novosphingobium</taxon>
    </lineage>
</organism>
<keyword evidence="1" id="KW-1133">Transmembrane helix</keyword>
<evidence type="ECO:0008006" key="4">
    <source>
        <dbReference type="Google" id="ProtNLM"/>
    </source>
</evidence>